<reference evidence="2 3" key="1">
    <citation type="journal article" date="2020" name="ISME J.">
        <title>Uncovering the hidden diversity of litter-decomposition mechanisms in mushroom-forming fungi.</title>
        <authorList>
            <person name="Floudas D."/>
            <person name="Bentzer J."/>
            <person name="Ahren D."/>
            <person name="Johansson T."/>
            <person name="Persson P."/>
            <person name="Tunlid A."/>
        </authorList>
    </citation>
    <scope>NUCLEOTIDE SEQUENCE [LARGE SCALE GENOMIC DNA]</scope>
    <source>
        <strain evidence="2 3">CBS 291.85</strain>
    </source>
</reference>
<dbReference type="AlphaFoldDB" id="A0A8H5GKK5"/>
<dbReference type="EMBL" id="JAACJM010000023">
    <property type="protein sequence ID" value="KAF5366435.1"/>
    <property type="molecule type" value="Genomic_DNA"/>
</dbReference>
<protein>
    <recommendedName>
        <fullName evidence="4">ABC transporter domain-containing protein</fullName>
    </recommendedName>
</protein>
<evidence type="ECO:0008006" key="4">
    <source>
        <dbReference type="Google" id="ProtNLM"/>
    </source>
</evidence>
<proteinExistence type="predicted"/>
<dbReference type="InterPro" id="IPR027417">
    <property type="entry name" value="P-loop_NTPase"/>
</dbReference>
<dbReference type="PANTHER" id="PTHR19241">
    <property type="entry name" value="ATP-BINDING CASSETTE TRANSPORTER"/>
    <property type="match status" value="1"/>
</dbReference>
<organism evidence="2 3">
    <name type="scientific">Tetrapyrgos nigripes</name>
    <dbReference type="NCBI Taxonomy" id="182062"/>
    <lineage>
        <taxon>Eukaryota</taxon>
        <taxon>Fungi</taxon>
        <taxon>Dikarya</taxon>
        <taxon>Basidiomycota</taxon>
        <taxon>Agaricomycotina</taxon>
        <taxon>Agaricomycetes</taxon>
        <taxon>Agaricomycetidae</taxon>
        <taxon>Agaricales</taxon>
        <taxon>Marasmiineae</taxon>
        <taxon>Marasmiaceae</taxon>
        <taxon>Tetrapyrgos</taxon>
    </lineage>
</organism>
<evidence type="ECO:0000313" key="3">
    <source>
        <dbReference type="Proteomes" id="UP000559256"/>
    </source>
</evidence>
<dbReference type="Proteomes" id="UP000559256">
    <property type="component" value="Unassembled WGS sequence"/>
</dbReference>
<evidence type="ECO:0000256" key="1">
    <source>
        <dbReference type="ARBA" id="ARBA00022448"/>
    </source>
</evidence>
<sequence>MIGGLRWVTHLNPSRWGSEIYILSGTCSNFVPSGPGYSDTNSNISLANQASPVYTEPWYHLRLRSRLPTLPTLPTPFTEVNDEEAGANRRLLDDVSVYVAPGKFTALMDGSEAGKTTLLNALAQRVSGGVVSGDGFVDSEALSVDFQAQTGYYQQLDVHNLHTYCP</sequence>
<dbReference type="OrthoDB" id="3003173at2759"/>
<keyword evidence="3" id="KW-1185">Reference proteome</keyword>
<keyword evidence="1" id="KW-0813">Transport</keyword>
<comment type="caution">
    <text evidence="2">The sequence shown here is derived from an EMBL/GenBank/DDBJ whole genome shotgun (WGS) entry which is preliminary data.</text>
</comment>
<gene>
    <name evidence="2" type="ORF">D9758_009761</name>
</gene>
<dbReference type="SUPFAM" id="SSF52540">
    <property type="entry name" value="P-loop containing nucleoside triphosphate hydrolases"/>
    <property type="match status" value="1"/>
</dbReference>
<dbReference type="Gene3D" id="3.40.50.300">
    <property type="entry name" value="P-loop containing nucleotide triphosphate hydrolases"/>
    <property type="match status" value="1"/>
</dbReference>
<name>A0A8H5GKK5_9AGAR</name>
<accession>A0A8H5GKK5</accession>
<evidence type="ECO:0000313" key="2">
    <source>
        <dbReference type="EMBL" id="KAF5366435.1"/>
    </source>
</evidence>